<dbReference type="PANTHER" id="PTHR42781:SF4">
    <property type="entry name" value="SPERMIDINE_PUTRESCINE IMPORT ATP-BINDING PROTEIN POTA"/>
    <property type="match status" value="1"/>
</dbReference>
<sequence>MIIRELGMTVFGLLCGSILFGRVLPKWIKGIDVTEVSNDHNPGTANAMKYAGVPVGILCLLGDLLKGALPVYINQLSGGQQQRVAIARALVNEPKVLLLDEPLGALDLKLRKEMQTELMRIQKSLKI</sequence>
<dbReference type="GO" id="GO:0005524">
    <property type="term" value="F:ATP binding"/>
    <property type="evidence" value="ECO:0007669"/>
    <property type="project" value="InterPro"/>
</dbReference>
<dbReference type="PANTHER" id="PTHR42781">
    <property type="entry name" value="SPERMIDINE/PUTRESCINE IMPORT ATP-BINDING PROTEIN POTA"/>
    <property type="match status" value="1"/>
</dbReference>
<evidence type="ECO:0000256" key="7">
    <source>
        <dbReference type="ARBA" id="ARBA00023098"/>
    </source>
</evidence>
<keyword evidence="7" id="KW-0443">Lipid metabolism</keyword>
<accession>K1RLJ0</accession>
<name>K1RLJ0_9ZZZZ</name>
<dbReference type="InterPro" id="IPR003811">
    <property type="entry name" value="G3P_acylTferase_PlsY"/>
</dbReference>
<feature type="non-terminal residue" evidence="11">
    <location>
        <position position="127"/>
    </location>
</feature>
<keyword evidence="2" id="KW-1003">Cell membrane</keyword>
<keyword evidence="10" id="KW-1208">Phospholipid metabolism</keyword>
<evidence type="ECO:0000256" key="10">
    <source>
        <dbReference type="ARBA" id="ARBA00023264"/>
    </source>
</evidence>
<keyword evidence="9" id="KW-0594">Phospholipid biosynthesis</keyword>
<dbReference type="SUPFAM" id="SSF52540">
    <property type="entry name" value="P-loop containing nucleoside triphosphate hydrolases"/>
    <property type="match status" value="1"/>
</dbReference>
<evidence type="ECO:0000256" key="5">
    <source>
        <dbReference type="ARBA" id="ARBA00022692"/>
    </source>
</evidence>
<keyword evidence="8" id="KW-0472">Membrane</keyword>
<evidence type="ECO:0000256" key="3">
    <source>
        <dbReference type="ARBA" id="ARBA00022516"/>
    </source>
</evidence>
<evidence type="ECO:0000256" key="2">
    <source>
        <dbReference type="ARBA" id="ARBA00022475"/>
    </source>
</evidence>
<evidence type="ECO:0000256" key="6">
    <source>
        <dbReference type="ARBA" id="ARBA00022989"/>
    </source>
</evidence>
<dbReference type="GO" id="GO:0043772">
    <property type="term" value="F:acyl-phosphate glycerol-3-phosphate acyltransferase activity"/>
    <property type="evidence" value="ECO:0007669"/>
    <property type="project" value="InterPro"/>
</dbReference>
<keyword evidence="4" id="KW-0808">Transferase</keyword>
<dbReference type="GO" id="GO:0016887">
    <property type="term" value="F:ATP hydrolysis activity"/>
    <property type="evidence" value="ECO:0007669"/>
    <property type="project" value="InterPro"/>
</dbReference>
<dbReference type="GO" id="GO:0008654">
    <property type="term" value="P:phospholipid biosynthetic process"/>
    <property type="evidence" value="ECO:0007669"/>
    <property type="project" value="UniProtKB-KW"/>
</dbReference>
<evidence type="ECO:0000313" key="11">
    <source>
        <dbReference type="EMBL" id="EKC44419.1"/>
    </source>
</evidence>
<evidence type="ECO:0000256" key="9">
    <source>
        <dbReference type="ARBA" id="ARBA00023209"/>
    </source>
</evidence>
<proteinExistence type="predicted"/>
<dbReference type="InterPro" id="IPR027417">
    <property type="entry name" value="P-loop_NTPase"/>
</dbReference>
<dbReference type="AlphaFoldDB" id="K1RLJ0"/>
<keyword evidence="3" id="KW-0444">Lipid biosynthesis</keyword>
<dbReference type="EMBL" id="AJWY01014201">
    <property type="protein sequence ID" value="EKC44419.1"/>
    <property type="molecule type" value="Genomic_DNA"/>
</dbReference>
<organism evidence="11">
    <name type="scientific">human gut metagenome</name>
    <dbReference type="NCBI Taxonomy" id="408170"/>
    <lineage>
        <taxon>unclassified sequences</taxon>
        <taxon>metagenomes</taxon>
        <taxon>organismal metagenomes</taxon>
    </lineage>
</organism>
<gene>
    <name evidence="11" type="ORF">LEA_20657</name>
</gene>
<dbReference type="InterPro" id="IPR050093">
    <property type="entry name" value="ABC_SmlMolc_Importer"/>
</dbReference>
<protein>
    <submittedName>
        <fullName evidence="11">Protein containing ABC transporter-like domain protein</fullName>
    </submittedName>
</protein>
<dbReference type="SMART" id="SM01207">
    <property type="entry name" value="G3P_acyltransf"/>
    <property type="match status" value="1"/>
</dbReference>
<dbReference type="GO" id="GO:0005886">
    <property type="term" value="C:plasma membrane"/>
    <property type="evidence" value="ECO:0007669"/>
    <property type="project" value="InterPro"/>
</dbReference>
<keyword evidence="1" id="KW-0813">Transport</keyword>
<keyword evidence="6" id="KW-1133">Transmembrane helix</keyword>
<reference evidence="11" key="1">
    <citation type="journal article" date="2013" name="Environ. Microbiol.">
        <title>Microbiota from the distal guts of lean and obese adolescents exhibit partial functional redundancy besides clear differences in community structure.</title>
        <authorList>
            <person name="Ferrer M."/>
            <person name="Ruiz A."/>
            <person name="Lanza F."/>
            <person name="Haange S.B."/>
            <person name="Oberbach A."/>
            <person name="Till H."/>
            <person name="Bargiela R."/>
            <person name="Campoy C."/>
            <person name="Segura M.T."/>
            <person name="Richter M."/>
            <person name="von Bergen M."/>
            <person name="Seifert J."/>
            <person name="Suarez A."/>
        </authorList>
    </citation>
    <scope>NUCLEOTIDE SEQUENCE</scope>
</reference>
<dbReference type="Gene3D" id="3.40.50.300">
    <property type="entry name" value="P-loop containing nucleotide triphosphate hydrolases"/>
    <property type="match status" value="1"/>
</dbReference>
<evidence type="ECO:0000256" key="8">
    <source>
        <dbReference type="ARBA" id="ARBA00023136"/>
    </source>
</evidence>
<comment type="caution">
    <text evidence="11">The sequence shown here is derived from an EMBL/GenBank/DDBJ whole genome shotgun (WGS) entry which is preliminary data.</text>
</comment>
<evidence type="ECO:0000256" key="4">
    <source>
        <dbReference type="ARBA" id="ARBA00022679"/>
    </source>
</evidence>
<keyword evidence="5" id="KW-0812">Transmembrane</keyword>
<dbReference type="Pfam" id="PF02660">
    <property type="entry name" value="G3P_acyltransf"/>
    <property type="match status" value="1"/>
</dbReference>
<evidence type="ECO:0000256" key="1">
    <source>
        <dbReference type="ARBA" id="ARBA00022448"/>
    </source>
</evidence>